<dbReference type="InterPro" id="IPR005123">
    <property type="entry name" value="Oxoglu/Fe-dep_dioxygenase_dom"/>
</dbReference>
<dbReference type="Pfam" id="PF14226">
    <property type="entry name" value="DIOX_N"/>
    <property type="match status" value="1"/>
</dbReference>
<dbReference type="Pfam" id="PF03171">
    <property type="entry name" value="2OG-FeII_Oxy"/>
    <property type="match status" value="1"/>
</dbReference>
<keyword evidence="3" id="KW-0560">Oxidoreductase</keyword>
<dbReference type="GO" id="GO:0016491">
    <property type="term" value="F:oxidoreductase activity"/>
    <property type="evidence" value="ECO:0007669"/>
    <property type="project" value="UniProtKB-KW"/>
</dbReference>
<dbReference type="InterPro" id="IPR050231">
    <property type="entry name" value="Iron_ascorbate_oxido_reductase"/>
</dbReference>
<protein>
    <submittedName>
        <fullName evidence="5">1-aminocyclopropane-1-carboxylate oxidase homolog</fullName>
    </submittedName>
</protein>
<evidence type="ECO:0000256" key="3">
    <source>
        <dbReference type="RuleBase" id="RU003682"/>
    </source>
</evidence>
<proteinExistence type="inferred from homology"/>
<comment type="similarity">
    <text evidence="3">Belongs to the iron/ascorbate-dependent oxidoreductase family.</text>
</comment>
<dbReference type="SUPFAM" id="SSF51197">
    <property type="entry name" value="Clavaminate synthase-like"/>
    <property type="match status" value="1"/>
</dbReference>
<keyword evidence="1 3" id="KW-0479">Metal-binding</keyword>
<sequence>MEVSFLKQTAFEPKTISPINGNVSAANDTGTDDTWYGVDRELPIIDYTMFKSDDPAQRSKVIENLGKWCQEYGFFIVKNHPVPENLIKETIDKFMEFFDQTEEEKFKYSTRDPDDRIRFFQGDKNIISREYLYVTTHPTLHCPDEPPTLTETVREFSGRVRELGIELLRGISESLGFEQDYIEKKLTLESSFDFLTVNDYPARQCSTNRLGQVEHSDTGLFTLVTQNTNGGLQLEHNGQWLNVNIKPDWIACNVADFLEILTNGKYKSVVHRVILNNEVRRVTPPLFIGPALDTFVSPAPEFVDDSHPPGYLGMTYRQYLELNDHQVIDGRSWLQQIRL</sequence>
<dbReference type="AlphaFoldDB" id="A0A2P2JRA7"/>
<dbReference type="Gene3D" id="2.60.120.330">
    <property type="entry name" value="B-lactam Antibiotic, Isopenicillin N Synthase, Chain"/>
    <property type="match status" value="1"/>
</dbReference>
<dbReference type="GO" id="GO:0046872">
    <property type="term" value="F:metal ion binding"/>
    <property type="evidence" value="ECO:0007669"/>
    <property type="project" value="UniProtKB-KW"/>
</dbReference>
<reference evidence="5" key="1">
    <citation type="submission" date="2018-02" db="EMBL/GenBank/DDBJ databases">
        <title>Rhizophora mucronata_Transcriptome.</title>
        <authorList>
            <person name="Meera S.P."/>
            <person name="Sreeshan A."/>
            <person name="Augustine A."/>
        </authorList>
    </citation>
    <scope>NUCLEOTIDE SEQUENCE</scope>
    <source>
        <tissue evidence="5">Leaf</tissue>
    </source>
</reference>
<dbReference type="InterPro" id="IPR044861">
    <property type="entry name" value="IPNS-like_FE2OG_OXY"/>
</dbReference>
<keyword evidence="2 3" id="KW-0408">Iron</keyword>
<name>A0A2P2JRA7_RHIMU</name>
<evidence type="ECO:0000256" key="2">
    <source>
        <dbReference type="ARBA" id="ARBA00023004"/>
    </source>
</evidence>
<evidence type="ECO:0000259" key="4">
    <source>
        <dbReference type="PROSITE" id="PS51471"/>
    </source>
</evidence>
<evidence type="ECO:0000313" key="5">
    <source>
        <dbReference type="EMBL" id="MBW96000.1"/>
    </source>
</evidence>
<dbReference type="InterPro" id="IPR027443">
    <property type="entry name" value="IPNS-like_sf"/>
</dbReference>
<evidence type="ECO:0000256" key="1">
    <source>
        <dbReference type="ARBA" id="ARBA00022723"/>
    </source>
</evidence>
<organism evidence="5">
    <name type="scientific">Rhizophora mucronata</name>
    <name type="common">Asiatic mangrove</name>
    <dbReference type="NCBI Taxonomy" id="61149"/>
    <lineage>
        <taxon>Eukaryota</taxon>
        <taxon>Viridiplantae</taxon>
        <taxon>Streptophyta</taxon>
        <taxon>Embryophyta</taxon>
        <taxon>Tracheophyta</taxon>
        <taxon>Spermatophyta</taxon>
        <taxon>Magnoliopsida</taxon>
        <taxon>eudicotyledons</taxon>
        <taxon>Gunneridae</taxon>
        <taxon>Pentapetalae</taxon>
        <taxon>rosids</taxon>
        <taxon>fabids</taxon>
        <taxon>Malpighiales</taxon>
        <taxon>Rhizophoraceae</taxon>
        <taxon>Rhizophora</taxon>
    </lineage>
</organism>
<dbReference type="PROSITE" id="PS51471">
    <property type="entry name" value="FE2OG_OXY"/>
    <property type="match status" value="1"/>
</dbReference>
<accession>A0A2P2JRA7</accession>
<dbReference type="EMBL" id="GGEC01015517">
    <property type="protein sequence ID" value="MBW96000.1"/>
    <property type="molecule type" value="Transcribed_RNA"/>
</dbReference>
<dbReference type="PANTHER" id="PTHR47990">
    <property type="entry name" value="2-OXOGLUTARATE (2OG) AND FE(II)-DEPENDENT OXYGENASE SUPERFAMILY PROTEIN-RELATED"/>
    <property type="match status" value="1"/>
</dbReference>
<feature type="domain" description="Fe2OG dioxygenase" evidence="4">
    <location>
        <begin position="191"/>
        <end position="290"/>
    </location>
</feature>
<dbReference type="InterPro" id="IPR026992">
    <property type="entry name" value="DIOX_N"/>
</dbReference>